<comment type="caution">
    <text evidence="1">The sequence shown here is derived from an EMBL/GenBank/DDBJ whole genome shotgun (WGS) entry which is preliminary data.</text>
</comment>
<evidence type="ECO:0000313" key="2">
    <source>
        <dbReference type="Proteomes" id="UP001208570"/>
    </source>
</evidence>
<keyword evidence="2" id="KW-1185">Reference proteome</keyword>
<dbReference type="AlphaFoldDB" id="A0AAD9K7N4"/>
<gene>
    <name evidence="1" type="ORF">LSH36_43g02046</name>
</gene>
<sequence length="103" mass="12003">MKGNAQVISTNYNMSSVSMHSSPNSMKIYFINMLHLWKTKIKCIAHLNMVNTFSRNSNLSLQYPEGCTQYIFYHSSQHPFHRYLTRNNNRMARKASSPSHAFI</sequence>
<dbReference type="EMBL" id="JAODUP010000043">
    <property type="protein sequence ID" value="KAK2166026.1"/>
    <property type="molecule type" value="Genomic_DNA"/>
</dbReference>
<organism evidence="1 2">
    <name type="scientific">Paralvinella palmiformis</name>
    <dbReference type="NCBI Taxonomy" id="53620"/>
    <lineage>
        <taxon>Eukaryota</taxon>
        <taxon>Metazoa</taxon>
        <taxon>Spiralia</taxon>
        <taxon>Lophotrochozoa</taxon>
        <taxon>Annelida</taxon>
        <taxon>Polychaeta</taxon>
        <taxon>Sedentaria</taxon>
        <taxon>Canalipalpata</taxon>
        <taxon>Terebellida</taxon>
        <taxon>Terebelliformia</taxon>
        <taxon>Alvinellidae</taxon>
        <taxon>Paralvinella</taxon>
    </lineage>
</organism>
<accession>A0AAD9K7N4</accession>
<evidence type="ECO:0000313" key="1">
    <source>
        <dbReference type="EMBL" id="KAK2166026.1"/>
    </source>
</evidence>
<name>A0AAD9K7N4_9ANNE</name>
<protein>
    <submittedName>
        <fullName evidence="1">Uncharacterized protein</fullName>
    </submittedName>
</protein>
<reference evidence="1" key="1">
    <citation type="journal article" date="2023" name="Mol. Biol. Evol.">
        <title>Third-Generation Sequencing Reveals the Adaptive Role of the Epigenome in Three Deep-Sea Polychaetes.</title>
        <authorList>
            <person name="Perez M."/>
            <person name="Aroh O."/>
            <person name="Sun Y."/>
            <person name="Lan Y."/>
            <person name="Juniper S.K."/>
            <person name="Young C.R."/>
            <person name="Angers B."/>
            <person name="Qian P.Y."/>
        </authorList>
    </citation>
    <scope>NUCLEOTIDE SEQUENCE</scope>
    <source>
        <strain evidence="1">P08H-3</strain>
    </source>
</reference>
<dbReference type="Proteomes" id="UP001208570">
    <property type="component" value="Unassembled WGS sequence"/>
</dbReference>
<proteinExistence type="predicted"/>